<name>A0A2H4ZQE6_9EUKA</name>
<dbReference type="InterPro" id="IPR023393">
    <property type="entry name" value="START-like_dom_sf"/>
</dbReference>
<dbReference type="InterPro" id="IPR005031">
    <property type="entry name" value="COQ10_START"/>
</dbReference>
<reference evidence="2" key="1">
    <citation type="submission" date="2017-10" db="EMBL/GenBank/DDBJ databases">
        <title>Paulinella longichromatophora chromatophore genome.</title>
        <authorList>
            <person name="Lhee D."/>
            <person name="Yoon H.S."/>
        </authorList>
    </citation>
    <scope>NUCLEOTIDE SEQUENCE</scope>
</reference>
<dbReference type="SUPFAM" id="SSF55961">
    <property type="entry name" value="Bet v1-like"/>
    <property type="match status" value="1"/>
</dbReference>
<proteinExistence type="predicted"/>
<protein>
    <recommendedName>
        <fullName evidence="1">Coenzyme Q-binding protein COQ10 START domain-containing protein</fullName>
    </recommendedName>
</protein>
<organism evidence="2">
    <name type="scientific">Paulinella longichromatophora</name>
    <dbReference type="NCBI Taxonomy" id="1708747"/>
    <lineage>
        <taxon>Eukaryota</taxon>
        <taxon>Sar</taxon>
        <taxon>Rhizaria</taxon>
        <taxon>Cercozoa</taxon>
        <taxon>Imbricatea</taxon>
        <taxon>Silicofilosea</taxon>
        <taxon>Euglyphida</taxon>
        <taxon>Paulinellidae</taxon>
        <taxon>Paulinella</taxon>
    </lineage>
</organism>
<dbReference type="PANTHER" id="PTHR34060">
    <property type="entry name" value="POLYKETIDE CYCLASE / DEHYDRASE AND LIPID TRANSPORT PROTEIN"/>
    <property type="match status" value="1"/>
</dbReference>
<evidence type="ECO:0000259" key="1">
    <source>
        <dbReference type="Pfam" id="PF03364"/>
    </source>
</evidence>
<gene>
    <name evidence="2" type="ORF">PLO_759</name>
</gene>
<sequence>MDFPYSDKNSVDGIKQVIEYLSEGSRRLLVKLPTQVNPDILWSVLTDYDNLSRFIPNLTSSNLLWRRRNTVGIKQVGSQKMLGLKFSAQVKLEIIEYPDDGRLDFSMSSGDFRHFEGFWQIEQYSEITSLVYQLTVKGSIGMPIALIEQRLKNDISSNLRAIEKEAQRRSIN</sequence>
<feature type="domain" description="Coenzyme Q-binding protein COQ10 START" evidence="1">
    <location>
        <begin position="37"/>
        <end position="162"/>
    </location>
</feature>
<keyword evidence="2" id="KW-0934">Plastid</keyword>
<dbReference type="Pfam" id="PF03364">
    <property type="entry name" value="Polyketide_cyc"/>
    <property type="match status" value="1"/>
</dbReference>
<accession>A0A2H4ZQE6</accession>
<dbReference type="CDD" id="cd08866">
    <property type="entry name" value="SRPBCC_11"/>
    <property type="match status" value="1"/>
</dbReference>
<dbReference type="EMBL" id="MG264610">
    <property type="protein sequence ID" value="AUG32731.1"/>
    <property type="molecule type" value="Genomic_DNA"/>
</dbReference>
<dbReference type="AlphaFoldDB" id="A0A2H4ZQE6"/>
<dbReference type="Gene3D" id="3.30.530.20">
    <property type="match status" value="1"/>
</dbReference>
<geneLocation type="plastid" evidence="2"/>
<evidence type="ECO:0000313" key="2">
    <source>
        <dbReference type="EMBL" id="AUG32731.1"/>
    </source>
</evidence>
<dbReference type="PANTHER" id="PTHR34060:SF1">
    <property type="entry name" value="POLYKETIDE CYCLASE _ DEHYDRASE AND LIPID TRANSPORT PROTEIN"/>
    <property type="match status" value="1"/>
</dbReference>